<gene>
    <name evidence="2" type="ORF">NF556_16965</name>
</gene>
<protein>
    <submittedName>
        <fullName evidence="2">PH domain-containing protein</fullName>
    </submittedName>
</protein>
<dbReference type="InterPro" id="IPR037063">
    <property type="entry name" value="PHb_sf"/>
</dbReference>
<dbReference type="Gene3D" id="2.30.29.50">
    <property type="entry name" value="Bacterial Pleckstrin homology domain"/>
    <property type="match status" value="1"/>
</dbReference>
<keyword evidence="3" id="KW-1185">Reference proteome</keyword>
<organism evidence="2 3">
    <name type="scientific">Ornithinimicrobium faecis</name>
    <dbReference type="NCBI Taxonomy" id="2934158"/>
    <lineage>
        <taxon>Bacteria</taxon>
        <taxon>Bacillati</taxon>
        <taxon>Actinomycetota</taxon>
        <taxon>Actinomycetes</taxon>
        <taxon>Micrococcales</taxon>
        <taxon>Ornithinimicrobiaceae</taxon>
        <taxon>Ornithinimicrobium</taxon>
    </lineage>
</organism>
<dbReference type="Proteomes" id="UP001056455">
    <property type="component" value="Chromosome"/>
</dbReference>
<dbReference type="EMBL" id="CP099489">
    <property type="protein sequence ID" value="USQ79281.1"/>
    <property type="molecule type" value="Genomic_DNA"/>
</dbReference>
<evidence type="ECO:0000313" key="2">
    <source>
        <dbReference type="EMBL" id="USQ79281.1"/>
    </source>
</evidence>
<reference evidence="2" key="1">
    <citation type="submission" date="2022-06" db="EMBL/GenBank/DDBJ databases">
        <title>Ornithinimicrobium HY1793.</title>
        <authorList>
            <person name="Huang Y."/>
        </authorList>
    </citation>
    <scope>NUCLEOTIDE SEQUENCE</scope>
    <source>
        <strain evidence="2">HY1793</strain>
    </source>
</reference>
<dbReference type="PANTHER" id="PTHR35796">
    <property type="entry name" value="HYPOTHETICAL CYTOSOLIC PROTEIN"/>
    <property type="match status" value="1"/>
</dbReference>
<feature type="domain" description="Bacterial Pleckstrin homology" evidence="1">
    <location>
        <begin position="2"/>
        <end position="128"/>
    </location>
</feature>
<dbReference type="SUPFAM" id="SSF50729">
    <property type="entry name" value="PH domain-like"/>
    <property type="match status" value="1"/>
</dbReference>
<accession>A0ABY4YRS7</accession>
<name>A0ABY4YRS7_9MICO</name>
<dbReference type="PANTHER" id="PTHR35796:SF3">
    <property type="entry name" value="BHLH DOMAIN-CONTAINING PROTEIN"/>
    <property type="match status" value="1"/>
</dbReference>
<evidence type="ECO:0000313" key="3">
    <source>
        <dbReference type="Proteomes" id="UP001056455"/>
    </source>
</evidence>
<sequence>MGIFQGLAGNMQQISEQEAHGEYGQWLLEHEQIQSAYKMLRDGFCITNHRIITLDRQGATGKKARVRSIALHAIVDVTAETAGTMDDSEITLTYITTPRLRANVVEYSSYTFEFPRNFDVAALYRYFMAVAMGNVAKLNES</sequence>
<dbReference type="Pfam" id="PF08000">
    <property type="entry name" value="bPH_1"/>
    <property type="match status" value="1"/>
</dbReference>
<dbReference type="InterPro" id="IPR012544">
    <property type="entry name" value="PHb"/>
</dbReference>
<dbReference type="RefSeq" id="WP_252592239.1">
    <property type="nucleotide sequence ID" value="NZ_CP099489.1"/>
</dbReference>
<proteinExistence type="predicted"/>
<evidence type="ECO:0000259" key="1">
    <source>
        <dbReference type="Pfam" id="PF08000"/>
    </source>
</evidence>